<name>A0A1G7A6H4_9PROT</name>
<dbReference type="Proteomes" id="UP000183685">
    <property type="component" value="Unassembled WGS sequence"/>
</dbReference>
<dbReference type="AlphaFoldDB" id="A0A1G7A6H4"/>
<proteinExistence type="inferred from homology"/>
<dbReference type="RefSeq" id="WP_068303999.1">
    <property type="nucleotide sequence ID" value="NZ_FNAK01000004.1"/>
</dbReference>
<dbReference type="OrthoDB" id="9767864at2"/>
<evidence type="ECO:0000259" key="2">
    <source>
        <dbReference type="Pfam" id="PF17482"/>
    </source>
</evidence>
<dbReference type="Gene3D" id="3.40.50.11780">
    <property type="match status" value="2"/>
</dbReference>
<keyword evidence="4" id="KW-1185">Reference proteome</keyword>
<evidence type="ECO:0000256" key="1">
    <source>
        <dbReference type="ARBA" id="ARBA00008005"/>
    </source>
</evidence>
<organism evidence="3 4">
    <name type="scientific">Kordiimonas lacus</name>
    <dbReference type="NCBI Taxonomy" id="637679"/>
    <lineage>
        <taxon>Bacteria</taxon>
        <taxon>Pseudomonadati</taxon>
        <taxon>Pseudomonadota</taxon>
        <taxon>Alphaproteobacteria</taxon>
        <taxon>Kordiimonadales</taxon>
        <taxon>Kordiimonadaceae</taxon>
        <taxon>Kordiimonas</taxon>
    </lineage>
</organism>
<dbReference type="InterPro" id="IPR052042">
    <property type="entry name" value="Tail_sheath_structural"/>
</dbReference>
<dbReference type="PANTHER" id="PTHR35861:SF1">
    <property type="entry name" value="PHAGE TAIL SHEATH PROTEIN"/>
    <property type="match status" value="1"/>
</dbReference>
<dbReference type="PANTHER" id="PTHR35861">
    <property type="match status" value="1"/>
</dbReference>
<dbReference type="InterPro" id="IPR020287">
    <property type="entry name" value="Tail_sheath_C"/>
</dbReference>
<protein>
    <recommendedName>
        <fullName evidence="2">Tail sheath protein C-terminal domain-containing protein</fullName>
    </recommendedName>
</protein>
<comment type="similarity">
    <text evidence="1">Belongs to the myoviridae tail sheath protein family.</text>
</comment>
<gene>
    <name evidence="3" type="ORF">SAMN04488071_2082</name>
</gene>
<dbReference type="Pfam" id="PF17482">
    <property type="entry name" value="Phage_sheath_1C"/>
    <property type="match status" value="1"/>
</dbReference>
<reference evidence="3 4" key="1">
    <citation type="submission" date="2016-10" db="EMBL/GenBank/DDBJ databases">
        <authorList>
            <person name="de Groot N.N."/>
        </authorList>
    </citation>
    <scope>NUCLEOTIDE SEQUENCE [LARGE SCALE GENOMIC DNA]</scope>
    <source>
        <strain evidence="3 4">CGMCC 1.9109</strain>
    </source>
</reference>
<accession>A0A1G7A6H4</accession>
<evidence type="ECO:0000313" key="4">
    <source>
        <dbReference type="Proteomes" id="UP000183685"/>
    </source>
</evidence>
<sequence>MAYKTPGVYVEEISTLPASVAEVETAVPAFIGYTEFATDNGVPITEPRRIKSLVEYRKYFGGPAPISGITATLTDTYALKEVSGTPKYCLFESLQMYYDNGGGDCYIVPVGRNTSGSPAKADIKAGLKKLEKVDEPTLIVFPDAAYLSSTDLTSLQVAALMQCAKLGDRFAVMDMKEDLTKEETTWESGWRTGKEDFRKNIGINNLKYGAAYTPWIQAGIERYIPNAQLTIKKGTSAIDLTSLPGADSTLVSQAIVSLQSAQAGNKKVSDVITGVDAAIQTKYLELAGKVAASTTAANAKTNFKNLLTFLGKMVGAFETWVTVDNSASSKQLSGNLLLAANAEIEDSVRDNLKTLIAYHLGAADAVIGFADAPVAADYDSKKTALGVTGAIAKNVAIFDGKTEVADKIAAAMPHMGELFSSLHGALMSMDNAGDMAETTADKTLYEVSSSYKAVIDAVRGRLNWLPPSGAIVGIYAAVDRKRGVWKAPANVSVSNAVRLSYAIDHGEQERLNVDVTAGKSINAIRSFAGKGLLVWGARTLAGNDNEWRYVPVRRFYNMVEESVKKSTGWVVFEPNDSGTWIRVKAMIDNYLTDLWRRGALAGSKPEQAFFVNVGLGTTMTPVDILEGRMIIEIGMAAVRPAEFIILRFSHKLQEA</sequence>
<dbReference type="EMBL" id="FNAK01000004">
    <property type="protein sequence ID" value="SDE09655.1"/>
    <property type="molecule type" value="Genomic_DNA"/>
</dbReference>
<dbReference type="STRING" id="637679.GCA_001550055_01775"/>
<evidence type="ECO:0000313" key="3">
    <source>
        <dbReference type="EMBL" id="SDE09655.1"/>
    </source>
</evidence>
<feature type="domain" description="Tail sheath protein C-terminal" evidence="2">
    <location>
        <begin position="544"/>
        <end position="648"/>
    </location>
</feature>